<evidence type="ECO:0000259" key="2">
    <source>
        <dbReference type="PROSITE" id="PS50966"/>
    </source>
</evidence>
<keyword evidence="1" id="KW-0479">Metal-binding</keyword>
<gene>
    <name evidence="3" type="ORF">EHP00_2472</name>
</gene>
<dbReference type="InterPro" id="IPR007527">
    <property type="entry name" value="Znf_SWIM"/>
</dbReference>
<sequence length="151" mass="17634">MDMFDAINLILYNISEEIRILQKDYDENILSDNGNNILNNILIHTNSNISNNLYDENISNINNNLYNENITNNSICNCSKYNEYNITCKHIINNSNINNNNSNSNIDISLYASQYYHKHYINNIINVKPLINMGPGMYRNLKHKIKIMNKK</sequence>
<keyword evidence="4" id="KW-1185">Reference proteome</keyword>
<evidence type="ECO:0000313" key="3">
    <source>
        <dbReference type="EMBL" id="OQS55622.1"/>
    </source>
</evidence>
<protein>
    <recommendedName>
        <fullName evidence="2">SWIM-type domain-containing protein</fullName>
    </recommendedName>
</protein>
<keyword evidence="1" id="KW-0863">Zinc-finger</keyword>
<organism evidence="3 4">
    <name type="scientific">Ecytonucleospora hepatopenaei</name>
    <dbReference type="NCBI Taxonomy" id="646526"/>
    <lineage>
        <taxon>Eukaryota</taxon>
        <taxon>Fungi</taxon>
        <taxon>Fungi incertae sedis</taxon>
        <taxon>Microsporidia</taxon>
        <taxon>Enterocytozoonidae</taxon>
        <taxon>Ecytonucleospora</taxon>
    </lineage>
</organism>
<name>A0A1W0E8T4_9MICR</name>
<dbReference type="PROSITE" id="PS50966">
    <property type="entry name" value="ZF_SWIM"/>
    <property type="match status" value="1"/>
</dbReference>
<reference evidence="3 4" key="1">
    <citation type="journal article" date="2017" name="Environ. Microbiol.">
        <title>Decay of the glycolytic pathway and adaptation to intranuclear parasitism within Enterocytozoonidae microsporidia.</title>
        <authorList>
            <person name="Wiredu Boakye D."/>
            <person name="Jaroenlak P."/>
            <person name="Prachumwat A."/>
            <person name="Williams T.A."/>
            <person name="Bateman K.S."/>
            <person name="Itsathitphaisarn O."/>
            <person name="Sritunyalucksana K."/>
            <person name="Paszkiewicz K.H."/>
            <person name="Moore K.A."/>
            <person name="Stentiford G.D."/>
            <person name="Williams B.A."/>
        </authorList>
    </citation>
    <scope>NUCLEOTIDE SEQUENCE [LARGE SCALE GENOMIC DNA]</scope>
    <source>
        <strain evidence="3 4">TH1</strain>
    </source>
</reference>
<dbReference type="Proteomes" id="UP000192758">
    <property type="component" value="Unassembled WGS sequence"/>
</dbReference>
<dbReference type="EMBL" id="MNPJ01000005">
    <property type="protein sequence ID" value="OQS55622.1"/>
    <property type="molecule type" value="Genomic_DNA"/>
</dbReference>
<dbReference type="GO" id="GO:0008270">
    <property type="term" value="F:zinc ion binding"/>
    <property type="evidence" value="ECO:0007669"/>
    <property type="project" value="UniProtKB-KW"/>
</dbReference>
<comment type="caution">
    <text evidence="3">The sequence shown here is derived from an EMBL/GenBank/DDBJ whole genome shotgun (WGS) entry which is preliminary data.</text>
</comment>
<evidence type="ECO:0000256" key="1">
    <source>
        <dbReference type="PROSITE-ProRule" id="PRU00325"/>
    </source>
</evidence>
<feature type="domain" description="SWIM-type" evidence="2">
    <location>
        <begin position="66"/>
        <end position="99"/>
    </location>
</feature>
<evidence type="ECO:0000313" key="4">
    <source>
        <dbReference type="Proteomes" id="UP000192758"/>
    </source>
</evidence>
<accession>A0A1W0E8T4</accession>
<proteinExistence type="predicted"/>
<dbReference type="VEuPathDB" id="MicrosporidiaDB:EHP00_2472"/>
<keyword evidence="1" id="KW-0862">Zinc</keyword>
<dbReference type="AlphaFoldDB" id="A0A1W0E8T4"/>